<dbReference type="InterPro" id="IPR036388">
    <property type="entry name" value="WH-like_DNA-bd_sf"/>
</dbReference>
<keyword evidence="2" id="KW-0805">Transcription regulation</keyword>
<feature type="domain" description="HTH lysR-type" evidence="5">
    <location>
        <begin position="103"/>
        <end position="160"/>
    </location>
</feature>
<dbReference type="PROSITE" id="PS50931">
    <property type="entry name" value="HTH_LYSR"/>
    <property type="match status" value="2"/>
</dbReference>
<evidence type="ECO:0000256" key="2">
    <source>
        <dbReference type="ARBA" id="ARBA00023015"/>
    </source>
</evidence>
<name>A0ABX7YV72_9GAMM</name>
<evidence type="ECO:0000259" key="5">
    <source>
        <dbReference type="PROSITE" id="PS50931"/>
    </source>
</evidence>
<evidence type="ECO:0000256" key="3">
    <source>
        <dbReference type="ARBA" id="ARBA00023125"/>
    </source>
</evidence>
<keyword evidence="3" id="KW-0238">DNA-binding</keyword>
<accession>A0ABX7YV72</accession>
<dbReference type="PANTHER" id="PTHR30126">
    <property type="entry name" value="HTH-TYPE TRANSCRIPTIONAL REGULATOR"/>
    <property type="match status" value="1"/>
</dbReference>
<keyword evidence="4" id="KW-0804">Transcription</keyword>
<comment type="similarity">
    <text evidence="1">Belongs to the LysR transcriptional regulatory family.</text>
</comment>
<evidence type="ECO:0000256" key="1">
    <source>
        <dbReference type="ARBA" id="ARBA00009437"/>
    </source>
</evidence>
<dbReference type="InterPro" id="IPR005119">
    <property type="entry name" value="LysR_subst-bd"/>
</dbReference>
<dbReference type="Gene3D" id="3.40.190.290">
    <property type="match status" value="1"/>
</dbReference>
<evidence type="ECO:0000313" key="6">
    <source>
        <dbReference type="EMBL" id="QUN06245.1"/>
    </source>
</evidence>
<dbReference type="Pfam" id="PF03466">
    <property type="entry name" value="LysR_substrate"/>
    <property type="match status" value="1"/>
</dbReference>
<evidence type="ECO:0000256" key="4">
    <source>
        <dbReference type="ARBA" id="ARBA00023163"/>
    </source>
</evidence>
<dbReference type="InterPro" id="IPR000847">
    <property type="entry name" value="LysR_HTH_N"/>
</dbReference>
<keyword evidence="7" id="KW-1185">Reference proteome</keyword>
<sequence>MIDKLLNIRHLRVFCEVARTKSISKASENVFLSQPAMTQAIAKLEHLLETSLFQRKHEGMYLTDSGELLLVRVESAFKLLHEGLRDALKNIDNQRCNLLLNALTTTQLRALVAMASARSISEAGRNIGIAQSAIHRSIKELEALLKIQLLEKTSTGINPGKAALILSRASKLAFSEINQACEEIASLHSRETGHLQIGSMPLARTSVLPNTILHFSEQYPDFTISVVDGPYSDLLHHLRHANIDLLIGALRFPVPTDDVVQEAFFQSEVVIVARPDHPLMQRPVTMEDLIQASWVVPHQWTPTRAIFEQFFANANKPSPKRLVETSSQILIRSLLEGSDRLTVTSSHQFQRELDEGWLAILPFRIRDAYRPIGISMRKGWRPTATQQAFIEMLRQQAGSVTGYHPHSDGE</sequence>
<gene>
    <name evidence="6" type="ORF">KDN34_01885</name>
</gene>
<dbReference type="SUPFAM" id="SSF53850">
    <property type="entry name" value="Periplasmic binding protein-like II"/>
    <property type="match status" value="1"/>
</dbReference>
<dbReference type="Proteomes" id="UP000679575">
    <property type="component" value="Chromosome"/>
</dbReference>
<feature type="domain" description="HTH lysR-type" evidence="5">
    <location>
        <begin position="6"/>
        <end position="63"/>
    </location>
</feature>
<dbReference type="SUPFAM" id="SSF46785">
    <property type="entry name" value="Winged helix' DNA-binding domain"/>
    <property type="match status" value="2"/>
</dbReference>
<evidence type="ECO:0000313" key="7">
    <source>
        <dbReference type="Proteomes" id="UP000679575"/>
    </source>
</evidence>
<organism evidence="6 7">
    <name type="scientific">Shewanella yunxiaonensis</name>
    <dbReference type="NCBI Taxonomy" id="2829809"/>
    <lineage>
        <taxon>Bacteria</taxon>
        <taxon>Pseudomonadati</taxon>
        <taxon>Pseudomonadota</taxon>
        <taxon>Gammaproteobacteria</taxon>
        <taxon>Alteromonadales</taxon>
        <taxon>Shewanellaceae</taxon>
        <taxon>Shewanella</taxon>
    </lineage>
</organism>
<reference evidence="6 7" key="1">
    <citation type="submission" date="2021-04" db="EMBL/GenBank/DDBJ databases">
        <title>Novel species identification of genus Shewanella.</title>
        <authorList>
            <person name="Liu G."/>
        </authorList>
    </citation>
    <scope>NUCLEOTIDE SEQUENCE [LARGE SCALE GENOMIC DNA]</scope>
    <source>
        <strain evidence="6 7">FJAT-54481</strain>
    </source>
</reference>
<dbReference type="InterPro" id="IPR036390">
    <property type="entry name" value="WH_DNA-bd_sf"/>
</dbReference>
<dbReference type="PRINTS" id="PR00039">
    <property type="entry name" value="HTHLYSR"/>
</dbReference>
<dbReference type="Gene3D" id="1.10.10.10">
    <property type="entry name" value="Winged helix-like DNA-binding domain superfamily/Winged helix DNA-binding domain"/>
    <property type="match status" value="2"/>
</dbReference>
<protein>
    <submittedName>
        <fullName evidence="6">LysR family transcriptional regulator</fullName>
    </submittedName>
</protein>
<dbReference type="EMBL" id="CP073587">
    <property type="protein sequence ID" value="QUN06245.1"/>
    <property type="molecule type" value="Genomic_DNA"/>
</dbReference>
<dbReference type="PANTHER" id="PTHR30126:SF98">
    <property type="entry name" value="HTH-TYPE TRANSCRIPTIONAL ACTIVATOR BAUR"/>
    <property type="match status" value="1"/>
</dbReference>
<proteinExistence type="inferred from homology"/>
<dbReference type="RefSeq" id="WP_212595261.1">
    <property type="nucleotide sequence ID" value="NZ_CP073587.1"/>
</dbReference>
<dbReference type="Pfam" id="PF00126">
    <property type="entry name" value="HTH_1"/>
    <property type="match status" value="2"/>
</dbReference>